<feature type="transmembrane region" description="Helical" evidence="1">
    <location>
        <begin position="12"/>
        <end position="32"/>
    </location>
</feature>
<dbReference type="RefSeq" id="WP_187769754.1">
    <property type="nucleotide sequence ID" value="NZ_JACTVM010000003.1"/>
</dbReference>
<evidence type="ECO:0000313" key="2">
    <source>
        <dbReference type="EMBL" id="MBC9227112.1"/>
    </source>
</evidence>
<keyword evidence="1" id="KW-1133">Transmembrane helix</keyword>
<protein>
    <recommendedName>
        <fullName evidence="4">PH domain-containing protein</fullName>
    </recommendedName>
</protein>
<organism evidence="2 3">
    <name type="scientific">Aeromicrobium senzhongii</name>
    <dbReference type="NCBI Taxonomy" id="2663859"/>
    <lineage>
        <taxon>Bacteria</taxon>
        <taxon>Bacillati</taxon>
        <taxon>Actinomycetota</taxon>
        <taxon>Actinomycetes</taxon>
        <taxon>Propionibacteriales</taxon>
        <taxon>Nocardioidaceae</taxon>
        <taxon>Aeromicrobium</taxon>
    </lineage>
</organism>
<dbReference type="AlphaFoldDB" id="A0A8I0EXE4"/>
<keyword evidence="1" id="KW-0812">Transmembrane</keyword>
<gene>
    <name evidence="2" type="ORF">IBG24_12380</name>
</gene>
<dbReference type="Proteomes" id="UP000620591">
    <property type="component" value="Unassembled WGS sequence"/>
</dbReference>
<evidence type="ECO:0000313" key="3">
    <source>
        <dbReference type="Proteomes" id="UP000620591"/>
    </source>
</evidence>
<proteinExistence type="predicted"/>
<evidence type="ECO:0008006" key="4">
    <source>
        <dbReference type="Google" id="ProtNLM"/>
    </source>
</evidence>
<sequence>MTRYRLDRAHLMVLAGVCFIVAAVSVLVAFLTAGGGGLANGVAIVAGGIALVALLVAAVANLRPPVVLTLDPAGYRARGRHGEGTWKGVESVEVSDGLLRFTDGAGAVTAFPLSLVDRSRRAELIREVYDRLNTAHGYRRFDPTDAG</sequence>
<accession>A0A8I0EXE4</accession>
<comment type="caution">
    <text evidence="2">The sequence shown here is derived from an EMBL/GenBank/DDBJ whole genome shotgun (WGS) entry which is preliminary data.</text>
</comment>
<dbReference type="EMBL" id="JACTVM010000003">
    <property type="protein sequence ID" value="MBC9227112.1"/>
    <property type="molecule type" value="Genomic_DNA"/>
</dbReference>
<name>A0A8I0EXE4_9ACTN</name>
<reference evidence="2" key="1">
    <citation type="submission" date="2020-09" db="EMBL/GenBank/DDBJ databases">
        <title>Novel species in genus Aeromicrobium.</title>
        <authorList>
            <person name="Zhang G."/>
        </authorList>
    </citation>
    <scope>NUCLEOTIDE SEQUENCE</scope>
    <source>
        <strain evidence="2">Zg-636</strain>
    </source>
</reference>
<evidence type="ECO:0000256" key="1">
    <source>
        <dbReference type="SAM" id="Phobius"/>
    </source>
</evidence>
<keyword evidence="1" id="KW-0472">Membrane</keyword>
<feature type="transmembrane region" description="Helical" evidence="1">
    <location>
        <begin position="38"/>
        <end position="60"/>
    </location>
</feature>